<feature type="compositionally biased region" description="Polar residues" evidence="7">
    <location>
        <begin position="99"/>
        <end position="116"/>
    </location>
</feature>
<organism evidence="9 10">
    <name type="scientific">Talaromyces atroroseus</name>
    <dbReference type="NCBI Taxonomy" id="1441469"/>
    <lineage>
        <taxon>Eukaryota</taxon>
        <taxon>Fungi</taxon>
        <taxon>Dikarya</taxon>
        <taxon>Ascomycota</taxon>
        <taxon>Pezizomycotina</taxon>
        <taxon>Eurotiomycetes</taxon>
        <taxon>Eurotiomycetidae</taxon>
        <taxon>Eurotiales</taxon>
        <taxon>Trichocomaceae</taxon>
        <taxon>Talaromyces</taxon>
        <taxon>Talaromyces sect. Trachyspermi</taxon>
    </lineage>
</organism>
<protein>
    <recommendedName>
        <fullName evidence="8">Zn(2)-C6 fungal-type domain-containing protein</fullName>
    </recommendedName>
</protein>
<dbReference type="SMART" id="SM00066">
    <property type="entry name" value="GAL4"/>
    <property type="match status" value="1"/>
</dbReference>
<dbReference type="GeneID" id="31002318"/>
<sequence length="251" mass="28242">MNKEYMSSQNQGSPLGAKTAVDSAPRRRRWAPKVRTGCLTCKIRRVKCDEARPSCGKCLSTGRKCDGYEDEEKELDLVDSTNAKAANGRSKGHHPYNAVITQPRQQKDTSSTRLSSSPYCVSWIPFYGGELEKKNFDFFQSVTSSSLAGFHGSEFWARDTLQVAHQYPALFHAITAFGNIHHCYLSDVTPCDIPRATADSSGIEFGLREFNKAIKWMYKLIAQEQITFRDQQAILTTCILFTCLIFVRGIF</sequence>
<keyword evidence="4" id="KW-0238">DNA-binding</keyword>
<keyword evidence="2" id="KW-0862">Zinc</keyword>
<dbReference type="CDD" id="cd00067">
    <property type="entry name" value="GAL4"/>
    <property type="match status" value="1"/>
</dbReference>
<dbReference type="GO" id="GO:0008270">
    <property type="term" value="F:zinc ion binding"/>
    <property type="evidence" value="ECO:0007669"/>
    <property type="project" value="InterPro"/>
</dbReference>
<dbReference type="OrthoDB" id="2593732at2759"/>
<feature type="compositionally biased region" description="Polar residues" evidence="7">
    <location>
        <begin position="1"/>
        <end position="13"/>
    </location>
</feature>
<dbReference type="PANTHER" id="PTHR36206">
    <property type="entry name" value="ASPERCRYPTIN BIOSYNTHESIS CLUSTER-SPECIFIC TRANSCRIPTION REGULATOR ATNN-RELATED"/>
    <property type="match status" value="1"/>
</dbReference>
<dbReference type="EMBL" id="LFMY01000003">
    <property type="protein sequence ID" value="OKL61973.1"/>
    <property type="molecule type" value="Genomic_DNA"/>
</dbReference>
<dbReference type="AlphaFoldDB" id="A0A225AR50"/>
<dbReference type="InterPro" id="IPR036864">
    <property type="entry name" value="Zn2-C6_fun-type_DNA-bd_sf"/>
</dbReference>
<evidence type="ECO:0000256" key="6">
    <source>
        <dbReference type="ARBA" id="ARBA00023242"/>
    </source>
</evidence>
<accession>A0A225AR50</accession>
<dbReference type="Pfam" id="PF00172">
    <property type="entry name" value="Zn_clus"/>
    <property type="match status" value="1"/>
</dbReference>
<dbReference type="PROSITE" id="PS00463">
    <property type="entry name" value="ZN2_CY6_FUNGAL_1"/>
    <property type="match status" value="1"/>
</dbReference>
<feature type="domain" description="Zn(2)-C6 fungal-type" evidence="8">
    <location>
        <begin position="37"/>
        <end position="65"/>
    </location>
</feature>
<dbReference type="Gene3D" id="4.10.240.10">
    <property type="entry name" value="Zn(2)-C6 fungal-type DNA-binding domain"/>
    <property type="match status" value="1"/>
</dbReference>
<keyword evidence="5" id="KW-0804">Transcription</keyword>
<proteinExistence type="predicted"/>
<gene>
    <name evidence="9" type="ORF">UA08_02563</name>
</gene>
<keyword evidence="1" id="KW-0479">Metal-binding</keyword>
<feature type="region of interest" description="Disordered" evidence="7">
    <location>
        <begin position="1"/>
        <end position="28"/>
    </location>
</feature>
<evidence type="ECO:0000256" key="4">
    <source>
        <dbReference type="ARBA" id="ARBA00023125"/>
    </source>
</evidence>
<evidence type="ECO:0000256" key="5">
    <source>
        <dbReference type="ARBA" id="ARBA00023163"/>
    </source>
</evidence>
<comment type="caution">
    <text evidence="9">The sequence shown here is derived from an EMBL/GenBank/DDBJ whole genome shotgun (WGS) entry which is preliminary data.</text>
</comment>
<keyword evidence="3" id="KW-0805">Transcription regulation</keyword>
<reference evidence="9 10" key="1">
    <citation type="submission" date="2015-06" db="EMBL/GenBank/DDBJ databases">
        <title>Talaromyces atroroseus IBT 11181 draft genome.</title>
        <authorList>
            <person name="Rasmussen K.B."/>
            <person name="Rasmussen S."/>
            <person name="Petersen B."/>
            <person name="Sicheritz-Ponten T."/>
            <person name="Mortensen U.H."/>
            <person name="Thrane U."/>
        </authorList>
    </citation>
    <scope>NUCLEOTIDE SEQUENCE [LARGE SCALE GENOMIC DNA]</scope>
    <source>
        <strain evidence="9 10">IBT 11181</strain>
    </source>
</reference>
<dbReference type="PANTHER" id="PTHR36206:SF12">
    <property type="entry name" value="ASPERCRYPTIN BIOSYNTHESIS CLUSTER-SPECIFIC TRANSCRIPTION REGULATOR ATNN-RELATED"/>
    <property type="match status" value="1"/>
</dbReference>
<evidence type="ECO:0000256" key="1">
    <source>
        <dbReference type="ARBA" id="ARBA00022723"/>
    </source>
</evidence>
<evidence type="ECO:0000256" key="7">
    <source>
        <dbReference type="SAM" id="MobiDB-lite"/>
    </source>
</evidence>
<evidence type="ECO:0000256" key="3">
    <source>
        <dbReference type="ARBA" id="ARBA00023015"/>
    </source>
</evidence>
<evidence type="ECO:0000256" key="2">
    <source>
        <dbReference type="ARBA" id="ARBA00022833"/>
    </source>
</evidence>
<evidence type="ECO:0000313" key="9">
    <source>
        <dbReference type="EMBL" id="OKL61973.1"/>
    </source>
</evidence>
<feature type="region of interest" description="Disordered" evidence="7">
    <location>
        <begin position="86"/>
        <end position="116"/>
    </location>
</feature>
<dbReference type="SUPFAM" id="SSF57701">
    <property type="entry name" value="Zn2/Cys6 DNA-binding domain"/>
    <property type="match status" value="1"/>
</dbReference>
<name>A0A225AR50_TALAT</name>
<evidence type="ECO:0000259" key="8">
    <source>
        <dbReference type="PROSITE" id="PS50048"/>
    </source>
</evidence>
<keyword evidence="6" id="KW-0539">Nucleus</keyword>
<dbReference type="InterPro" id="IPR052360">
    <property type="entry name" value="Transcr_Regulatory_Proteins"/>
</dbReference>
<evidence type="ECO:0000313" key="10">
    <source>
        <dbReference type="Proteomes" id="UP000214365"/>
    </source>
</evidence>
<dbReference type="InterPro" id="IPR001138">
    <property type="entry name" value="Zn2Cys6_DnaBD"/>
</dbReference>
<dbReference type="RefSeq" id="XP_020122094.1">
    <property type="nucleotide sequence ID" value="XM_020264619.1"/>
</dbReference>
<dbReference type="GO" id="GO:0000981">
    <property type="term" value="F:DNA-binding transcription factor activity, RNA polymerase II-specific"/>
    <property type="evidence" value="ECO:0007669"/>
    <property type="project" value="InterPro"/>
</dbReference>
<dbReference type="GO" id="GO:0003677">
    <property type="term" value="F:DNA binding"/>
    <property type="evidence" value="ECO:0007669"/>
    <property type="project" value="UniProtKB-KW"/>
</dbReference>
<keyword evidence="10" id="KW-1185">Reference proteome</keyword>
<dbReference type="Proteomes" id="UP000214365">
    <property type="component" value="Unassembled WGS sequence"/>
</dbReference>
<dbReference type="PROSITE" id="PS50048">
    <property type="entry name" value="ZN2_CY6_FUNGAL_2"/>
    <property type="match status" value="1"/>
</dbReference>